<dbReference type="Pfam" id="PF01729">
    <property type="entry name" value="QRPTase_C"/>
    <property type="match status" value="1"/>
</dbReference>
<dbReference type="EC" id="2.4.2.19" evidence="3"/>
<comment type="pathway">
    <text evidence="1">Cofactor biosynthesis; NAD(+) biosynthesis; nicotinate D-ribonucleotide from quinolinate: step 1/1.</text>
</comment>
<evidence type="ECO:0000313" key="12">
    <source>
        <dbReference type="Proteomes" id="UP000503129"/>
    </source>
</evidence>
<dbReference type="NCBIfam" id="TIGR01334">
    <property type="entry name" value="modD"/>
    <property type="match status" value="1"/>
</dbReference>
<dbReference type="GO" id="GO:0004514">
    <property type="term" value="F:nicotinate-nucleotide diphosphorylase (carboxylating) activity"/>
    <property type="evidence" value="ECO:0007669"/>
    <property type="project" value="UniProtKB-EC"/>
</dbReference>
<dbReference type="InterPro" id="IPR006242">
    <property type="entry name" value="ModD"/>
</dbReference>
<feature type="domain" description="Quinolinate phosphoribosyl transferase C-terminal" evidence="9">
    <location>
        <begin position="107"/>
        <end position="277"/>
    </location>
</feature>
<dbReference type="KEGG" id="bsen:DP114_19420"/>
<name>A0A856MLH4_9CYAN</name>
<evidence type="ECO:0000256" key="3">
    <source>
        <dbReference type="ARBA" id="ARBA00011944"/>
    </source>
</evidence>
<sequence>MSVFFSDEAIARLIQEDVPYLDLTTYGLGIGKQLGEIEFSTRHPMTISATEEAARVLEYCGAKVHYQVESGTVCQEKQLILQASGTASALHSGWRVALNLMEYASGIASRTRVLVDTAKTVNQSVSIVTTRKCFPGTRALSIKAVLAGGGFFHRLGLSETVLIFNQHLIFLGGIVGLTERMNELRRQFQEQHICVEVDTPADAWMVAQAGVDLIQFDKIAISDLEPLVLKLKQQYPNLKLAVAGGITSENIKDYASTGVDILVTSSPYFGKPCDIAVKMRLLPNP</sequence>
<dbReference type="PIRSF" id="PIRSF006250">
    <property type="entry name" value="NadC_ModD"/>
    <property type="match status" value="1"/>
</dbReference>
<dbReference type="Gene3D" id="3.20.20.70">
    <property type="entry name" value="Aldolase class I"/>
    <property type="match status" value="1"/>
</dbReference>
<comment type="similarity">
    <text evidence="2 8">Belongs to the NadC/ModD family.</text>
</comment>
<evidence type="ECO:0000256" key="2">
    <source>
        <dbReference type="ARBA" id="ARBA00009400"/>
    </source>
</evidence>
<dbReference type="InterPro" id="IPR002638">
    <property type="entry name" value="Quinolinate_PRibosylTrfase_C"/>
</dbReference>
<accession>A0A856MLH4</accession>
<dbReference type="GO" id="GO:0034213">
    <property type="term" value="P:quinolinate catabolic process"/>
    <property type="evidence" value="ECO:0007669"/>
    <property type="project" value="TreeGrafter"/>
</dbReference>
<dbReference type="InterPro" id="IPR036068">
    <property type="entry name" value="Nicotinate_pribotase-like_C"/>
</dbReference>
<evidence type="ECO:0000256" key="6">
    <source>
        <dbReference type="ARBA" id="ARBA00022679"/>
    </source>
</evidence>
<dbReference type="SUPFAM" id="SSF51690">
    <property type="entry name" value="Nicotinate/Quinolinate PRTase C-terminal domain-like"/>
    <property type="match status" value="1"/>
</dbReference>
<dbReference type="Gene3D" id="3.90.1170.20">
    <property type="entry name" value="Quinolinate phosphoribosyl transferase, N-terminal domain"/>
    <property type="match status" value="1"/>
</dbReference>
<dbReference type="InterPro" id="IPR027277">
    <property type="entry name" value="NadC/ModD"/>
</dbReference>
<evidence type="ECO:0000256" key="7">
    <source>
        <dbReference type="ARBA" id="ARBA00047445"/>
    </source>
</evidence>
<proteinExistence type="inferred from homology"/>
<dbReference type="InterPro" id="IPR022412">
    <property type="entry name" value="Quinolinate_PRibosylTrfase_N"/>
</dbReference>
<comment type="catalytic activity">
    <reaction evidence="7">
        <text>nicotinate beta-D-ribonucleotide + CO2 + diphosphate = quinolinate + 5-phospho-alpha-D-ribose 1-diphosphate + 2 H(+)</text>
        <dbReference type="Rhea" id="RHEA:12733"/>
        <dbReference type="ChEBI" id="CHEBI:15378"/>
        <dbReference type="ChEBI" id="CHEBI:16526"/>
        <dbReference type="ChEBI" id="CHEBI:29959"/>
        <dbReference type="ChEBI" id="CHEBI:33019"/>
        <dbReference type="ChEBI" id="CHEBI:57502"/>
        <dbReference type="ChEBI" id="CHEBI:58017"/>
        <dbReference type="EC" id="2.4.2.19"/>
    </reaction>
</comment>
<keyword evidence="12" id="KW-1185">Reference proteome</keyword>
<keyword evidence="5 8" id="KW-0328">Glycosyltransferase</keyword>
<dbReference type="PANTHER" id="PTHR32179:SF4">
    <property type="entry name" value="PYROPHOSPHORYLASE MODD-RELATED"/>
    <property type="match status" value="1"/>
</dbReference>
<evidence type="ECO:0000256" key="4">
    <source>
        <dbReference type="ARBA" id="ARBA00019205"/>
    </source>
</evidence>
<dbReference type="AlphaFoldDB" id="A0A856MLH4"/>
<evidence type="ECO:0000259" key="10">
    <source>
        <dbReference type="Pfam" id="PF02749"/>
    </source>
</evidence>
<evidence type="ECO:0000256" key="5">
    <source>
        <dbReference type="ARBA" id="ARBA00022676"/>
    </source>
</evidence>
<dbReference type="GO" id="GO:0009435">
    <property type="term" value="P:NAD+ biosynthetic process"/>
    <property type="evidence" value="ECO:0007669"/>
    <property type="project" value="InterPro"/>
</dbReference>
<gene>
    <name evidence="11" type="primary">modD</name>
    <name evidence="11" type="ORF">DP114_19420</name>
</gene>
<dbReference type="InterPro" id="IPR037128">
    <property type="entry name" value="Quinolinate_PRibosylTase_N_sf"/>
</dbReference>
<feature type="domain" description="Quinolinate phosphoribosyl transferase N-terminal" evidence="10">
    <location>
        <begin position="22"/>
        <end position="105"/>
    </location>
</feature>
<reference evidence="11 12" key="1">
    <citation type="submission" date="2018-06" db="EMBL/GenBank/DDBJ databases">
        <title>Comparative genomics of Brasilonema spp. strains.</title>
        <authorList>
            <person name="Alvarenga D.O."/>
            <person name="Fiore M.F."/>
            <person name="Varani A.M."/>
        </authorList>
    </citation>
    <scope>NUCLEOTIDE SEQUENCE [LARGE SCALE GENOMIC DNA]</scope>
    <source>
        <strain evidence="11 12">CENA114</strain>
    </source>
</reference>
<evidence type="ECO:0000259" key="9">
    <source>
        <dbReference type="Pfam" id="PF01729"/>
    </source>
</evidence>
<dbReference type="Pfam" id="PF02749">
    <property type="entry name" value="QRPTase_N"/>
    <property type="match status" value="1"/>
</dbReference>
<evidence type="ECO:0000313" key="11">
    <source>
        <dbReference type="EMBL" id="QDL09776.1"/>
    </source>
</evidence>
<dbReference type="RefSeq" id="WP_169266549.1">
    <property type="nucleotide sequence ID" value="NZ_CAWOXK010000001.1"/>
</dbReference>
<dbReference type="Proteomes" id="UP000503129">
    <property type="component" value="Chromosome"/>
</dbReference>
<protein>
    <recommendedName>
        <fullName evidence="4">Putative pyrophosphorylase ModD</fullName>
        <ecNumber evidence="3">2.4.2.19</ecNumber>
    </recommendedName>
</protein>
<dbReference type="PANTHER" id="PTHR32179">
    <property type="entry name" value="NICOTINATE-NUCLEOTIDE PYROPHOSPHORYLASE [CARBOXYLATING]"/>
    <property type="match status" value="1"/>
</dbReference>
<keyword evidence="6 8" id="KW-0808">Transferase</keyword>
<dbReference type="CDD" id="cd01573">
    <property type="entry name" value="modD_like"/>
    <property type="match status" value="1"/>
</dbReference>
<organism evidence="11 12">
    <name type="scientific">Brasilonema sennae CENA114</name>
    <dbReference type="NCBI Taxonomy" id="415709"/>
    <lineage>
        <taxon>Bacteria</taxon>
        <taxon>Bacillati</taxon>
        <taxon>Cyanobacteriota</taxon>
        <taxon>Cyanophyceae</taxon>
        <taxon>Nostocales</taxon>
        <taxon>Scytonemataceae</taxon>
        <taxon>Brasilonema</taxon>
        <taxon>Bromeliae group (in: Brasilonema)</taxon>
    </lineage>
</organism>
<dbReference type="InterPro" id="IPR013785">
    <property type="entry name" value="Aldolase_TIM"/>
</dbReference>
<dbReference type="FunFam" id="3.20.20.70:FF:000030">
    <property type="entry name" value="Nicotinate-nucleotide pyrophosphorylase, carboxylating"/>
    <property type="match status" value="1"/>
</dbReference>
<dbReference type="GO" id="GO:0005737">
    <property type="term" value="C:cytoplasm"/>
    <property type="evidence" value="ECO:0007669"/>
    <property type="project" value="TreeGrafter"/>
</dbReference>
<dbReference type="SUPFAM" id="SSF54675">
    <property type="entry name" value="Nicotinate/Quinolinate PRTase N-terminal domain-like"/>
    <property type="match status" value="1"/>
</dbReference>
<evidence type="ECO:0000256" key="8">
    <source>
        <dbReference type="PIRNR" id="PIRNR006250"/>
    </source>
</evidence>
<evidence type="ECO:0000256" key="1">
    <source>
        <dbReference type="ARBA" id="ARBA00004893"/>
    </source>
</evidence>
<dbReference type="EMBL" id="CP030118">
    <property type="protein sequence ID" value="QDL09776.1"/>
    <property type="molecule type" value="Genomic_DNA"/>
</dbReference>